<comment type="similarity">
    <text evidence="2">Belongs to the major facilitator superfamily. Bcr/CmlA family.</text>
</comment>
<evidence type="ECO:0000256" key="3">
    <source>
        <dbReference type="ARBA" id="ARBA00022448"/>
    </source>
</evidence>
<dbReference type="InterPro" id="IPR004812">
    <property type="entry name" value="Efflux_drug-R_Bcr/CmlA"/>
</dbReference>
<feature type="transmembrane region" description="Helical" evidence="8">
    <location>
        <begin position="71"/>
        <end position="91"/>
    </location>
</feature>
<keyword evidence="6 8" id="KW-1133">Transmembrane helix</keyword>
<dbReference type="InterPro" id="IPR001958">
    <property type="entry name" value="Tet-R_TetA/multi-R_MdtG-like"/>
</dbReference>
<keyword evidence="5 8" id="KW-0812">Transmembrane</keyword>
<dbReference type="Proteomes" id="UP001500888">
    <property type="component" value="Unassembled WGS sequence"/>
</dbReference>
<dbReference type="InterPro" id="IPR020846">
    <property type="entry name" value="MFS_dom"/>
</dbReference>
<feature type="transmembrane region" description="Helical" evidence="8">
    <location>
        <begin position="357"/>
        <end position="378"/>
    </location>
</feature>
<dbReference type="InterPro" id="IPR050189">
    <property type="entry name" value="MFS_Efflux_Transporters"/>
</dbReference>
<feature type="transmembrane region" description="Helical" evidence="8">
    <location>
        <begin position="240"/>
        <end position="261"/>
    </location>
</feature>
<feature type="transmembrane region" description="Helical" evidence="8">
    <location>
        <begin position="197"/>
        <end position="220"/>
    </location>
</feature>
<feature type="transmembrane region" description="Helical" evidence="8">
    <location>
        <begin position="268"/>
        <end position="288"/>
    </location>
</feature>
<dbReference type="SUPFAM" id="SSF103473">
    <property type="entry name" value="MFS general substrate transporter"/>
    <property type="match status" value="1"/>
</dbReference>
<evidence type="ECO:0000256" key="7">
    <source>
        <dbReference type="ARBA" id="ARBA00023136"/>
    </source>
</evidence>
<comment type="subcellular location">
    <subcellularLocation>
        <location evidence="1">Cell membrane</location>
        <topology evidence="1">Multi-pass membrane protein</topology>
    </subcellularLocation>
</comment>
<dbReference type="CDD" id="cd17320">
    <property type="entry name" value="MFS_MdfA_MDR_like"/>
    <property type="match status" value="1"/>
</dbReference>
<feature type="transmembrane region" description="Helical" evidence="8">
    <location>
        <begin position="332"/>
        <end position="351"/>
    </location>
</feature>
<keyword evidence="3" id="KW-0813">Transport</keyword>
<evidence type="ECO:0000313" key="11">
    <source>
        <dbReference type="Proteomes" id="UP001500888"/>
    </source>
</evidence>
<proteinExistence type="inferred from homology"/>
<keyword evidence="7 8" id="KW-0472">Membrane</keyword>
<dbReference type="PRINTS" id="PR01035">
    <property type="entry name" value="TCRTETA"/>
</dbReference>
<feature type="transmembrane region" description="Helical" evidence="8">
    <location>
        <begin position="97"/>
        <end position="114"/>
    </location>
</feature>
<dbReference type="InterPro" id="IPR036259">
    <property type="entry name" value="MFS_trans_sf"/>
</dbReference>
<feature type="transmembrane region" description="Helical" evidence="8">
    <location>
        <begin position="40"/>
        <end position="59"/>
    </location>
</feature>
<dbReference type="Pfam" id="PF07690">
    <property type="entry name" value="MFS_1"/>
    <property type="match status" value="1"/>
</dbReference>
<dbReference type="PANTHER" id="PTHR43124:SF3">
    <property type="entry name" value="CHLORAMPHENICOL EFFLUX PUMP RV0191"/>
    <property type="match status" value="1"/>
</dbReference>
<gene>
    <name evidence="10" type="ORF">GCM10022226_19960</name>
</gene>
<evidence type="ECO:0000256" key="4">
    <source>
        <dbReference type="ARBA" id="ARBA00022475"/>
    </source>
</evidence>
<evidence type="ECO:0000256" key="5">
    <source>
        <dbReference type="ARBA" id="ARBA00022692"/>
    </source>
</evidence>
<dbReference type="PROSITE" id="PS50850">
    <property type="entry name" value="MFS"/>
    <property type="match status" value="1"/>
</dbReference>
<feature type="transmembrane region" description="Helical" evidence="8">
    <location>
        <begin position="154"/>
        <end position="176"/>
    </location>
</feature>
<evidence type="ECO:0000256" key="6">
    <source>
        <dbReference type="ARBA" id="ARBA00022989"/>
    </source>
</evidence>
<dbReference type="EMBL" id="BAAAZR010000002">
    <property type="protein sequence ID" value="GAA3800374.1"/>
    <property type="molecule type" value="Genomic_DNA"/>
</dbReference>
<feature type="domain" description="Major facilitator superfamily (MFS) profile" evidence="9">
    <location>
        <begin position="1"/>
        <end position="383"/>
    </location>
</feature>
<keyword evidence="11" id="KW-1185">Reference proteome</keyword>
<dbReference type="NCBIfam" id="TIGR00710">
    <property type="entry name" value="efflux_Bcr_CflA"/>
    <property type="match status" value="1"/>
</dbReference>
<evidence type="ECO:0000256" key="2">
    <source>
        <dbReference type="ARBA" id="ARBA00006236"/>
    </source>
</evidence>
<evidence type="ECO:0000256" key="1">
    <source>
        <dbReference type="ARBA" id="ARBA00004651"/>
    </source>
</evidence>
<evidence type="ECO:0000256" key="8">
    <source>
        <dbReference type="SAM" id="Phobius"/>
    </source>
</evidence>
<feature type="transmembrane region" description="Helical" evidence="8">
    <location>
        <begin position="126"/>
        <end position="148"/>
    </location>
</feature>
<accession>A0ABP7HU76</accession>
<comment type="caution">
    <text evidence="10">The sequence shown here is derived from an EMBL/GenBank/DDBJ whole genome shotgun (WGS) entry which is preliminary data.</text>
</comment>
<evidence type="ECO:0000313" key="10">
    <source>
        <dbReference type="EMBL" id="GAA3800374.1"/>
    </source>
</evidence>
<feature type="transmembrane region" description="Helical" evidence="8">
    <location>
        <begin position="300"/>
        <end position="320"/>
    </location>
</feature>
<keyword evidence="4" id="KW-1003">Cell membrane</keyword>
<sequence>MLITVLGLLSVFPPFALDMYLPAFLPIGRDLRASATGVQLTITGLLLGMAAGQFAAGLLSERFGRRTPLLVCLALCTAAGALCAIAPTIGVLVAARFVQGLTGSAGIVIGRAIVSDTARGREAARIFGLLMGILGVATVVAPLAGGVLTGLVGWRGVFTALALLSLLMFLAALVAIPDTLPEHRRGAGTARVVRGLLLDRGFLGYALAFALAFGALMAYVAASPFVLPNLLGLSTATFSLAYALNALGLLIVSTLNARLVYRFSPHRLLRTGLAILFVAAAALAVLSLTGRLTEATCLPLLLVAVSSLGLVLGNACALALGRAPEAAGAASGLIGTLQYAFGALVAPAAGVRGDRSALPMALIMGACALLALVAPAFMKGSPAARPGRSRVFED</sequence>
<evidence type="ECO:0000259" key="9">
    <source>
        <dbReference type="PROSITE" id="PS50850"/>
    </source>
</evidence>
<organism evidence="10 11">
    <name type="scientific">Sphaerisporangium flaviroseum</name>
    <dbReference type="NCBI Taxonomy" id="509199"/>
    <lineage>
        <taxon>Bacteria</taxon>
        <taxon>Bacillati</taxon>
        <taxon>Actinomycetota</taxon>
        <taxon>Actinomycetes</taxon>
        <taxon>Streptosporangiales</taxon>
        <taxon>Streptosporangiaceae</taxon>
        <taxon>Sphaerisporangium</taxon>
    </lineage>
</organism>
<name>A0ABP7HU76_9ACTN</name>
<dbReference type="InterPro" id="IPR011701">
    <property type="entry name" value="MFS"/>
</dbReference>
<reference evidence="11" key="1">
    <citation type="journal article" date="2019" name="Int. J. Syst. Evol. Microbiol.">
        <title>The Global Catalogue of Microorganisms (GCM) 10K type strain sequencing project: providing services to taxonomists for standard genome sequencing and annotation.</title>
        <authorList>
            <consortium name="The Broad Institute Genomics Platform"/>
            <consortium name="The Broad Institute Genome Sequencing Center for Infectious Disease"/>
            <person name="Wu L."/>
            <person name="Ma J."/>
        </authorList>
    </citation>
    <scope>NUCLEOTIDE SEQUENCE [LARGE SCALE GENOMIC DNA]</scope>
    <source>
        <strain evidence="11">JCM 16908</strain>
    </source>
</reference>
<protein>
    <submittedName>
        <fullName evidence="10">Multidrug effflux MFS transporter</fullName>
    </submittedName>
</protein>
<dbReference type="PANTHER" id="PTHR43124">
    <property type="entry name" value="PURINE EFFLUX PUMP PBUE"/>
    <property type="match status" value="1"/>
</dbReference>
<dbReference type="Gene3D" id="1.20.1720.10">
    <property type="entry name" value="Multidrug resistance protein D"/>
    <property type="match status" value="1"/>
</dbReference>